<evidence type="ECO:0000313" key="2">
    <source>
        <dbReference type="EMBL" id="ACE83088.1"/>
    </source>
</evidence>
<dbReference type="STRING" id="498211.CJA_1893"/>
<dbReference type="HOGENOM" id="CLU_132888_1_2_6"/>
<dbReference type="RefSeq" id="WP_012487510.1">
    <property type="nucleotide sequence ID" value="NC_010995.1"/>
</dbReference>
<keyword evidence="3" id="KW-1185">Reference proteome</keyword>
<dbReference type="InterPro" id="IPR031165">
    <property type="entry name" value="GNAT_YJDJ"/>
</dbReference>
<proteinExistence type="predicted"/>
<reference evidence="2 3" key="1">
    <citation type="journal article" date="2008" name="J. Bacteriol.">
        <title>Insights into plant cell wall degradation from the genome sequence of the soil bacterium Cellvibrio japonicus.</title>
        <authorList>
            <person name="Deboy R.T."/>
            <person name="Mongodin E.F."/>
            <person name="Fouts D.E."/>
            <person name="Tailford L.E."/>
            <person name="Khouri H."/>
            <person name="Emerson J.B."/>
            <person name="Mohamoud Y."/>
            <person name="Watkins K."/>
            <person name="Henrissat B."/>
            <person name="Gilbert H.J."/>
            <person name="Nelson K.E."/>
        </authorList>
    </citation>
    <scope>NUCLEOTIDE SEQUENCE [LARGE SCALE GENOMIC DNA]</scope>
    <source>
        <strain evidence="2 3">Ueda107</strain>
    </source>
</reference>
<dbReference type="PANTHER" id="PTHR31435:SF9">
    <property type="entry name" value="PROTEIN NATD1"/>
    <property type="match status" value="1"/>
</dbReference>
<dbReference type="Proteomes" id="UP000001036">
    <property type="component" value="Chromosome"/>
</dbReference>
<evidence type="ECO:0000259" key="1">
    <source>
        <dbReference type="PROSITE" id="PS51729"/>
    </source>
</evidence>
<evidence type="ECO:0000313" key="3">
    <source>
        <dbReference type="Proteomes" id="UP000001036"/>
    </source>
</evidence>
<name>B3PGP2_CELJU</name>
<dbReference type="KEGG" id="cja:CJA_1893"/>
<feature type="domain" description="N-acetyltransferase" evidence="1">
    <location>
        <begin position="19"/>
        <end position="94"/>
    </location>
</feature>
<dbReference type="EMBL" id="CP000934">
    <property type="protein sequence ID" value="ACE83088.1"/>
    <property type="molecule type" value="Genomic_DNA"/>
</dbReference>
<protein>
    <recommendedName>
        <fullName evidence="1">N-acetyltransferase domain-containing protein</fullName>
    </recommendedName>
</protein>
<dbReference type="SUPFAM" id="SSF55729">
    <property type="entry name" value="Acyl-CoA N-acyltransferases (Nat)"/>
    <property type="match status" value="1"/>
</dbReference>
<dbReference type="eggNOG" id="COG2388">
    <property type="taxonomic scope" value="Bacteria"/>
</dbReference>
<dbReference type="Gene3D" id="3.40.630.30">
    <property type="match status" value="1"/>
</dbReference>
<organism evidence="2 3">
    <name type="scientific">Cellvibrio japonicus (strain Ueda107)</name>
    <name type="common">Pseudomonas fluorescens subsp. cellulosa</name>
    <dbReference type="NCBI Taxonomy" id="498211"/>
    <lineage>
        <taxon>Bacteria</taxon>
        <taxon>Pseudomonadati</taxon>
        <taxon>Pseudomonadota</taxon>
        <taxon>Gammaproteobacteria</taxon>
        <taxon>Cellvibrionales</taxon>
        <taxon>Cellvibrionaceae</taxon>
        <taxon>Cellvibrio</taxon>
    </lineage>
</organism>
<dbReference type="PANTHER" id="PTHR31435">
    <property type="entry name" value="PROTEIN NATD1"/>
    <property type="match status" value="1"/>
</dbReference>
<dbReference type="InterPro" id="IPR045057">
    <property type="entry name" value="Gcn5-rel_NAT"/>
</dbReference>
<dbReference type="Pfam" id="PF14542">
    <property type="entry name" value="Acetyltransf_CG"/>
    <property type="match status" value="1"/>
</dbReference>
<dbReference type="PROSITE" id="PS51729">
    <property type="entry name" value="GNAT_YJDJ"/>
    <property type="match status" value="1"/>
</dbReference>
<sequence>MYTSEQASHWVTIMEFQVEHQVSAGRFVIRHPQGDAVLAYRLGDKQVDFYSTYVPPALRGKGMAEKLVRTGLHWAREHHLVIQASCWYVEKFLR</sequence>
<accession>B3PGP2</accession>
<gene>
    <name evidence="2" type="ordered locus">CJA_1893</name>
</gene>
<dbReference type="InterPro" id="IPR016181">
    <property type="entry name" value="Acyl_CoA_acyltransferase"/>
</dbReference>
<dbReference type="AlphaFoldDB" id="B3PGP2"/>